<protein>
    <submittedName>
        <fullName evidence="3">Uncharacterized protein</fullName>
    </submittedName>
</protein>
<gene>
    <name evidence="3" type="ORF">GCM10008936_17630</name>
</gene>
<dbReference type="PANTHER" id="PTHR41878:SF1">
    <property type="entry name" value="TNPR PROTEIN"/>
    <property type="match status" value="1"/>
</dbReference>
<dbReference type="InterPro" id="IPR024047">
    <property type="entry name" value="MM3350-like_sf"/>
</dbReference>
<dbReference type="InterPro" id="IPR053864">
    <property type="entry name" value="DUF6933"/>
</dbReference>
<accession>A0ABP3L017</accession>
<keyword evidence="4" id="KW-1185">Reference proteome</keyword>
<proteinExistence type="predicted"/>
<dbReference type="Proteomes" id="UP001410648">
    <property type="component" value="Unassembled WGS sequence"/>
</dbReference>
<feature type="domain" description="Plasmid pRiA4b Orf3-like" evidence="1">
    <location>
        <begin position="184"/>
        <end position="350"/>
    </location>
</feature>
<evidence type="ECO:0000313" key="3">
    <source>
        <dbReference type="EMBL" id="GAA0490293.1"/>
    </source>
</evidence>
<reference evidence="4" key="1">
    <citation type="journal article" date="2019" name="Int. J. Syst. Evol. Microbiol.">
        <title>The Global Catalogue of Microorganisms (GCM) 10K type strain sequencing project: providing services to taxonomists for standard genome sequencing and annotation.</title>
        <authorList>
            <consortium name="The Broad Institute Genomics Platform"/>
            <consortium name="The Broad Institute Genome Sequencing Center for Infectious Disease"/>
            <person name="Wu L."/>
            <person name="Ma J."/>
        </authorList>
    </citation>
    <scope>NUCLEOTIDE SEQUENCE [LARGE SCALE GENOMIC DNA]</scope>
    <source>
        <strain evidence="4">JCM 14232</strain>
    </source>
</reference>
<evidence type="ECO:0000259" key="1">
    <source>
        <dbReference type="Pfam" id="PF07929"/>
    </source>
</evidence>
<name>A0ABP3L017_9LACT</name>
<dbReference type="EMBL" id="BAAADA010000159">
    <property type="protein sequence ID" value="GAA0490293.1"/>
    <property type="molecule type" value="Genomic_DNA"/>
</dbReference>
<dbReference type="Pfam" id="PF22016">
    <property type="entry name" value="DUF6933"/>
    <property type="match status" value="1"/>
</dbReference>
<evidence type="ECO:0000313" key="4">
    <source>
        <dbReference type="Proteomes" id="UP001410648"/>
    </source>
</evidence>
<dbReference type="SUPFAM" id="SSF159941">
    <property type="entry name" value="MM3350-like"/>
    <property type="match status" value="1"/>
</dbReference>
<dbReference type="InterPro" id="IPR012912">
    <property type="entry name" value="Plasmid_pRiA4b_Orf3-like"/>
</dbReference>
<sequence length="370" mass="43478">MLIHTTNKFITEIEKAKGTAIPMGTHESSGSSWVAHVVILNRRKAQVLMHSETLLTLVAWPLKKEELSKIERIIDYVRHNYFDYLGLNWVKQMEIEDEIESRDITFIKEENPGLVSYLEDTVDFLKSAVRVYDDETTLQLKLMEKVNNRSLTYPDGSTDTPLNKWENFLSNNGLGENLIFTPPVVELKVSLKLDTDPDVIRKLHIPMTYTFNQLHDILQEAFMWDDYHLHQFVFDRPNDMSVCLVDDDESFGYKERFQIMKYDKDVQLIEYLRSGDVFTYEYDFGDDWIHEIEVTEIIENATLRTARVVEMKGDPVPENVGGTGGYVEFKRVMSDPTDEQYDHFSLWSERYRNRLSIHSMDWINRSIDRF</sequence>
<organism evidence="3 4">
    <name type="scientific">Alkalibacterium indicireducens</name>
    <dbReference type="NCBI Taxonomy" id="398758"/>
    <lineage>
        <taxon>Bacteria</taxon>
        <taxon>Bacillati</taxon>
        <taxon>Bacillota</taxon>
        <taxon>Bacilli</taxon>
        <taxon>Lactobacillales</taxon>
        <taxon>Carnobacteriaceae</taxon>
        <taxon>Alkalibacterium</taxon>
    </lineage>
</organism>
<evidence type="ECO:0000259" key="2">
    <source>
        <dbReference type="Pfam" id="PF22016"/>
    </source>
</evidence>
<feature type="domain" description="DUF6933" evidence="2">
    <location>
        <begin position="2"/>
        <end position="150"/>
    </location>
</feature>
<dbReference type="PANTHER" id="PTHR41878">
    <property type="entry name" value="LEXA REPRESSOR-RELATED"/>
    <property type="match status" value="1"/>
</dbReference>
<comment type="caution">
    <text evidence="3">The sequence shown here is derived from an EMBL/GenBank/DDBJ whole genome shotgun (WGS) entry which is preliminary data.</text>
</comment>
<dbReference type="RefSeq" id="WP_346025141.1">
    <property type="nucleotide sequence ID" value="NZ_BAAADA010000159.1"/>
</dbReference>
<dbReference type="Pfam" id="PF07929">
    <property type="entry name" value="PRiA4_ORF3"/>
    <property type="match status" value="1"/>
</dbReference>
<dbReference type="Gene3D" id="3.10.290.30">
    <property type="entry name" value="MM3350-like"/>
    <property type="match status" value="1"/>
</dbReference>